<sequence>MMTIKSSQNYAFMTKDKKSFYKNNGDLTTRTVEAALFDKMAIDDLKSFLSFFDIDRDEVILVEVQIIVRPEDLPF</sequence>
<protein>
    <submittedName>
        <fullName evidence="1">Uncharacterized protein</fullName>
    </submittedName>
</protein>
<dbReference type="EMBL" id="MN988532">
    <property type="protein sequence ID" value="QIG73474.1"/>
    <property type="molecule type" value="Genomic_DNA"/>
</dbReference>
<name>A0A7S5RIJ3_9CAUD</name>
<accession>A0A7S5RIJ3</accession>
<gene>
    <name evidence="1" type="ORF">EVC04_037</name>
</gene>
<evidence type="ECO:0000313" key="2">
    <source>
        <dbReference type="Proteomes" id="UP000615696"/>
    </source>
</evidence>
<evidence type="ECO:0000313" key="1">
    <source>
        <dbReference type="EMBL" id="QIG73474.1"/>
    </source>
</evidence>
<reference evidence="1 2" key="1">
    <citation type="submission" date="2020-01" db="EMBL/GenBank/DDBJ databases">
        <title>Patterns of diversity and host range of bacteriophage communities associated with bean-nodulatin bacteria.</title>
        <authorList>
            <person name="Vann Cauwenberghe J."/>
            <person name="Santamaria R.I."/>
            <person name="Bustos P."/>
            <person name="Juarez S."/>
            <person name="Gonzalez V."/>
        </authorList>
    </citation>
    <scope>NUCLEOTIDE SEQUENCE [LARGE SCALE GENOMIC DNA]</scope>
    <source>
        <strain evidence="2">RHph</strain>
    </source>
</reference>
<keyword evidence="2" id="KW-1185">Reference proteome</keyword>
<dbReference type="Proteomes" id="UP000615696">
    <property type="component" value="Segment"/>
</dbReference>
<proteinExistence type="predicted"/>
<organism evidence="1 2">
    <name type="scientific">Rhizobium phage RHph_I1_9</name>
    <dbReference type="NCBI Taxonomy" id="2509729"/>
    <lineage>
        <taxon>Viruses</taxon>
        <taxon>Duplodnaviria</taxon>
        <taxon>Heunggongvirae</taxon>
        <taxon>Uroviricota</taxon>
        <taxon>Caudoviricetes</taxon>
        <taxon>Pootjesviridae</taxon>
        <taxon>Staniewskivirinae</taxon>
        <taxon>Trinifflemingvirus</taxon>
        <taxon>Trinifflemingvirus I19</taxon>
    </lineage>
</organism>